<feature type="transmembrane region" description="Helical" evidence="13">
    <location>
        <begin position="170"/>
        <end position="187"/>
    </location>
</feature>
<dbReference type="InterPro" id="IPR057290">
    <property type="entry name" value="CHX17_C"/>
</dbReference>
<dbReference type="Pfam" id="PF23259">
    <property type="entry name" value="CHX17_C"/>
    <property type="match status" value="1"/>
</dbReference>
<dbReference type="Proteomes" id="UP001327560">
    <property type="component" value="Chromosome 1"/>
</dbReference>
<evidence type="ECO:0000313" key="18">
    <source>
        <dbReference type="Proteomes" id="UP001327560"/>
    </source>
</evidence>
<keyword evidence="5" id="KW-0633">Potassium transport</keyword>
<dbReference type="GO" id="GO:1902600">
    <property type="term" value="P:proton transmembrane transport"/>
    <property type="evidence" value="ECO:0007669"/>
    <property type="project" value="InterPro"/>
</dbReference>
<evidence type="ECO:0000313" key="17">
    <source>
        <dbReference type="EMBL" id="WOK95762.1"/>
    </source>
</evidence>
<evidence type="ECO:0000259" key="15">
    <source>
        <dbReference type="Pfam" id="PF23256"/>
    </source>
</evidence>
<feature type="domain" description="Cation/H+ exchanger transmembrane" evidence="14">
    <location>
        <begin position="52"/>
        <end position="431"/>
    </location>
</feature>
<evidence type="ECO:0000256" key="3">
    <source>
        <dbReference type="ARBA" id="ARBA00004141"/>
    </source>
</evidence>
<comment type="similarity">
    <text evidence="11">Belongs to the monovalent cation:proton antiporter 2 (CPA2) transporter (TC 2.A.37) family. CHX (TC 2.A.37.4) subfamily.</text>
</comment>
<keyword evidence="7" id="KW-0630">Potassium</keyword>
<dbReference type="AlphaFoldDB" id="A0AAQ3JVF9"/>
<feature type="transmembrane region" description="Helical" evidence="13">
    <location>
        <begin position="233"/>
        <end position="259"/>
    </location>
</feature>
<evidence type="ECO:0000256" key="2">
    <source>
        <dbReference type="ARBA" id="ARBA00004119"/>
    </source>
</evidence>
<feature type="domain" description="Cation/H(+) antiporter C-terminal" evidence="16">
    <location>
        <begin position="625"/>
        <end position="767"/>
    </location>
</feature>
<dbReference type="EMBL" id="CP136890">
    <property type="protein sequence ID" value="WOK95762.1"/>
    <property type="molecule type" value="Genomic_DNA"/>
</dbReference>
<organism evidence="17 18">
    <name type="scientific">Canna indica</name>
    <name type="common">Indian-shot</name>
    <dbReference type="NCBI Taxonomy" id="4628"/>
    <lineage>
        <taxon>Eukaryota</taxon>
        <taxon>Viridiplantae</taxon>
        <taxon>Streptophyta</taxon>
        <taxon>Embryophyta</taxon>
        <taxon>Tracheophyta</taxon>
        <taxon>Spermatophyta</taxon>
        <taxon>Magnoliopsida</taxon>
        <taxon>Liliopsida</taxon>
        <taxon>Zingiberales</taxon>
        <taxon>Cannaceae</taxon>
        <taxon>Canna</taxon>
    </lineage>
</organism>
<dbReference type="Gene3D" id="3.40.50.12370">
    <property type="match status" value="1"/>
</dbReference>
<dbReference type="GO" id="GO:0015297">
    <property type="term" value="F:antiporter activity"/>
    <property type="evidence" value="ECO:0007669"/>
    <property type="project" value="InterPro"/>
</dbReference>
<sequence>MSAPPSTMEADHVRCYRSMMTTSSGIWLGDSPFQFALPVLLYQIVIIFIVSHLIHFVLARLGQPIIISQIVAGMLLSPHCLGRPLMFEKLLFTHQTFEQLGTIAVLVFMLYFFLIGVKVDLTMIPKVGKKAVGIALSSTLLSYAAVHLAASAMDSEMPANFKSNNWPISFAYRWSLTSFVVISSLLRELNLQSSKVGRLALSAALIADVLYMFVVACIGTFKLSNKGGHHLRGLIGLASVLAVVGTILFAMKPLAVWLARRTPEGQLLGQASFVVVLLMAFASGLLCMLIGFDFVAGPLFLGMVLPGGAPLGTTLVERLEHFMVGLLMPMCMAIAGMEMDLSSLVDKTQCGFMVLFLFLSVASKFVGVIVPCLFTRMPHREALSLGLIMITKGIYEVGIAIKWKGKEVADRQTYTIIMISIIVISGSTTPMIRHIYRPEDRFVPYKRRTIQHAVPGDELGILVCIYAQENVNPIIALLKALGPSANFPVCAYLVHLVELVGRAHAVFVPHKRRDKSTSVVSQSDHIANAFYHFESQYPQALSVLPYNCISPFSAMHNDICSLALDKKVSLVVIPFHKHVSDDGSIGFANPAAQTVNANVLQYAPCSVGILVDNGLCEGGAQLHRVGVYFFGGADDREALAIGERMAEHGSVELTLVRFLPPREWRESGRDELIDERMLTRFRQEKANGNAVVYREEVVMDSEGTMGVIRESGSHFDLLIVGRRERKESPLTAGLELWSEYPELGLIGDLLVATDFGSPVSTLVVQQQMRMMRGGSREAIDSPNNTPKAKQTRSRGKQHKTLKGTRVSHQTEGGTDRGRVRHHQDSSAAKGTNEDGGSGGEDGDCEARRAGGGSGGGARGGLVGCECAWGDQGHGKRSVSEIGGKGSAPDGRHFVAFRFDSSRRDERREVGRVRARI</sequence>
<proteinExistence type="inferred from homology"/>
<dbReference type="GO" id="GO:0009941">
    <property type="term" value="C:chloroplast envelope"/>
    <property type="evidence" value="ECO:0007669"/>
    <property type="project" value="UniProtKB-SubCell"/>
</dbReference>
<keyword evidence="4" id="KW-0813">Transport</keyword>
<comment type="subcellular location">
    <subcellularLocation>
        <location evidence="3">Membrane</location>
        <topology evidence="3">Multi-pass membrane protein</topology>
    </subcellularLocation>
    <subcellularLocation>
        <location evidence="2">Plastid</location>
        <location evidence="2">Chloroplast envelope</location>
    </subcellularLocation>
</comment>
<feature type="region of interest" description="Disordered" evidence="12">
    <location>
        <begin position="774"/>
        <end position="858"/>
    </location>
</feature>
<evidence type="ECO:0000256" key="13">
    <source>
        <dbReference type="SAM" id="Phobius"/>
    </source>
</evidence>
<protein>
    <submittedName>
        <fullName evidence="17">Cation/H(+) antiporter 15-like</fullName>
    </submittedName>
</protein>
<dbReference type="Pfam" id="PF00999">
    <property type="entry name" value="Na_H_Exchanger"/>
    <property type="match status" value="1"/>
</dbReference>
<evidence type="ECO:0000256" key="9">
    <source>
        <dbReference type="ARBA" id="ARBA00023065"/>
    </source>
</evidence>
<dbReference type="Gene3D" id="1.20.1530.20">
    <property type="match status" value="1"/>
</dbReference>
<feature type="compositionally biased region" description="Basic residues" evidence="12">
    <location>
        <begin position="789"/>
        <end position="802"/>
    </location>
</feature>
<gene>
    <name evidence="17" type="ORF">Cni_G04469</name>
</gene>
<feature type="transmembrane region" description="Helical" evidence="13">
    <location>
        <begin position="271"/>
        <end position="301"/>
    </location>
</feature>
<dbReference type="GO" id="GO:0016020">
    <property type="term" value="C:membrane"/>
    <property type="evidence" value="ECO:0007669"/>
    <property type="project" value="UniProtKB-SubCell"/>
</dbReference>
<evidence type="ECO:0000256" key="11">
    <source>
        <dbReference type="ARBA" id="ARBA00038341"/>
    </source>
</evidence>
<evidence type="ECO:0000256" key="4">
    <source>
        <dbReference type="ARBA" id="ARBA00022448"/>
    </source>
</evidence>
<keyword evidence="9" id="KW-0406">Ion transport</keyword>
<accession>A0AAQ3JVF9</accession>
<keyword evidence="18" id="KW-1185">Reference proteome</keyword>
<evidence type="ECO:0000259" key="16">
    <source>
        <dbReference type="Pfam" id="PF23259"/>
    </source>
</evidence>
<comment type="function">
    <text evidence="1">May function as sodium-coupled metabolite transporter across the chloroplast envelope.</text>
</comment>
<evidence type="ECO:0000256" key="12">
    <source>
        <dbReference type="SAM" id="MobiDB-lite"/>
    </source>
</evidence>
<dbReference type="InterPro" id="IPR038770">
    <property type="entry name" value="Na+/solute_symporter_sf"/>
</dbReference>
<dbReference type="PANTHER" id="PTHR32468">
    <property type="entry name" value="CATION/H + ANTIPORTER"/>
    <property type="match status" value="1"/>
</dbReference>
<feature type="compositionally biased region" description="Gly residues" evidence="12">
    <location>
        <begin position="849"/>
        <end position="858"/>
    </location>
</feature>
<name>A0AAQ3JVF9_9LILI</name>
<feature type="transmembrane region" description="Helical" evidence="13">
    <location>
        <begin position="351"/>
        <end position="370"/>
    </location>
</feature>
<evidence type="ECO:0000256" key="1">
    <source>
        <dbReference type="ARBA" id="ARBA00003198"/>
    </source>
</evidence>
<feature type="transmembrane region" description="Helical" evidence="13">
    <location>
        <begin position="131"/>
        <end position="150"/>
    </location>
</feature>
<dbReference type="InterPro" id="IPR050794">
    <property type="entry name" value="CPA2_transporter"/>
</dbReference>
<keyword evidence="6 13" id="KW-0812">Transmembrane</keyword>
<dbReference type="Pfam" id="PF23256">
    <property type="entry name" value="CHX17_2nd"/>
    <property type="match status" value="1"/>
</dbReference>
<evidence type="ECO:0000256" key="7">
    <source>
        <dbReference type="ARBA" id="ARBA00022958"/>
    </source>
</evidence>
<reference evidence="17 18" key="1">
    <citation type="submission" date="2023-10" db="EMBL/GenBank/DDBJ databases">
        <title>Chromosome-scale genome assembly provides insights into flower coloration mechanisms of Canna indica.</title>
        <authorList>
            <person name="Li C."/>
        </authorList>
    </citation>
    <scope>NUCLEOTIDE SEQUENCE [LARGE SCALE GENOMIC DNA]</scope>
    <source>
        <tissue evidence="17">Flower</tissue>
    </source>
</reference>
<feature type="transmembrane region" description="Helical" evidence="13">
    <location>
        <begin position="35"/>
        <end position="58"/>
    </location>
</feature>
<dbReference type="GO" id="GO:0006885">
    <property type="term" value="P:regulation of pH"/>
    <property type="evidence" value="ECO:0007669"/>
    <property type="project" value="TreeGrafter"/>
</dbReference>
<keyword evidence="10 13" id="KW-0472">Membrane</keyword>
<evidence type="ECO:0000256" key="5">
    <source>
        <dbReference type="ARBA" id="ARBA00022538"/>
    </source>
</evidence>
<feature type="transmembrane region" description="Helical" evidence="13">
    <location>
        <begin position="413"/>
        <end position="432"/>
    </location>
</feature>
<evidence type="ECO:0000256" key="6">
    <source>
        <dbReference type="ARBA" id="ARBA00022692"/>
    </source>
</evidence>
<dbReference type="InterPro" id="IPR057291">
    <property type="entry name" value="CHX17_2nd"/>
</dbReference>
<evidence type="ECO:0000256" key="10">
    <source>
        <dbReference type="ARBA" id="ARBA00023136"/>
    </source>
</evidence>
<evidence type="ECO:0000259" key="14">
    <source>
        <dbReference type="Pfam" id="PF00999"/>
    </source>
</evidence>
<evidence type="ECO:0000256" key="8">
    <source>
        <dbReference type="ARBA" id="ARBA00022989"/>
    </source>
</evidence>
<feature type="transmembrane region" description="Helical" evidence="13">
    <location>
        <begin position="199"/>
        <end position="221"/>
    </location>
</feature>
<dbReference type="InterPro" id="IPR006153">
    <property type="entry name" value="Cation/H_exchanger_TM"/>
</dbReference>
<keyword evidence="8 13" id="KW-1133">Transmembrane helix</keyword>
<dbReference type="GO" id="GO:0006813">
    <property type="term" value="P:potassium ion transport"/>
    <property type="evidence" value="ECO:0007669"/>
    <property type="project" value="UniProtKB-KW"/>
</dbReference>
<dbReference type="GO" id="GO:0012505">
    <property type="term" value="C:endomembrane system"/>
    <property type="evidence" value="ECO:0007669"/>
    <property type="project" value="TreeGrafter"/>
</dbReference>
<feature type="domain" description="Cation/H(+) antiporter central" evidence="15">
    <location>
        <begin position="491"/>
        <end position="621"/>
    </location>
</feature>
<feature type="transmembrane region" description="Helical" evidence="13">
    <location>
        <begin position="321"/>
        <end position="339"/>
    </location>
</feature>
<feature type="transmembrane region" description="Helical" evidence="13">
    <location>
        <begin position="65"/>
        <end position="87"/>
    </location>
</feature>
<dbReference type="PANTHER" id="PTHR32468:SF102">
    <property type="entry name" value="OS08G0117800 PROTEIN"/>
    <property type="match status" value="1"/>
</dbReference>
<feature type="transmembrane region" description="Helical" evidence="13">
    <location>
        <begin position="99"/>
        <end position="119"/>
    </location>
</feature>